<dbReference type="CDD" id="cd24049">
    <property type="entry name" value="ASKHA_NBD_PilM"/>
    <property type="match status" value="1"/>
</dbReference>
<sequence length="358" mass="39273">MVQLFGNKKIEAFGLDISDVSIKAMQLKRHNRSFIPHAFADLSLPSRIINNHLIASEQRLAENIGYCLSKAGKIDTKYVAASIPESKSFVRILEIPNMREEEIGSAIPWQLEQDIPVPVDQVYLDWQVISRTGEKINVLVAATPRDYVDALIDTLRIARLKPVALELESQALSRALIGQEDAKQSMLILDMANMQTSFIIIDGGVLEYTSSIPVAGNAFTESIARSLGVSSGEAEKLKRELGLVSETKRGNIRQAVLPVLDNIVDEIKNVIRFHEEHAQNHRPIKRVVLSGGSSRLLGIADYIAARLNLGSNAPVGRVSLGDPWTNLNIAGLDDKLPLKKDEALGFATAIGLALRGME</sequence>
<dbReference type="Gene3D" id="3.30.420.40">
    <property type="match status" value="2"/>
</dbReference>
<protein>
    <recommendedName>
        <fullName evidence="3">SHS2 domain-containing protein</fullName>
    </recommendedName>
</protein>
<evidence type="ECO:0000313" key="1">
    <source>
        <dbReference type="EMBL" id="OGE81018.1"/>
    </source>
</evidence>
<dbReference type="EMBL" id="MFEL01000012">
    <property type="protein sequence ID" value="OGE81018.1"/>
    <property type="molecule type" value="Genomic_DNA"/>
</dbReference>
<dbReference type="NCBIfam" id="TIGR01175">
    <property type="entry name" value="pilM"/>
    <property type="match status" value="1"/>
</dbReference>
<dbReference type="STRING" id="1817825.A2720_03890"/>
<dbReference type="PANTHER" id="PTHR32432">
    <property type="entry name" value="CELL DIVISION PROTEIN FTSA-RELATED"/>
    <property type="match status" value="1"/>
</dbReference>
<evidence type="ECO:0008006" key="3">
    <source>
        <dbReference type="Google" id="ProtNLM"/>
    </source>
</evidence>
<dbReference type="AlphaFoldDB" id="A0A1F5NTQ1"/>
<dbReference type="Gene3D" id="3.30.1490.300">
    <property type="match status" value="1"/>
</dbReference>
<dbReference type="Pfam" id="PF11104">
    <property type="entry name" value="PilM_2"/>
    <property type="match status" value="1"/>
</dbReference>
<evidence type="ECO:0000313" key="2">
    <source>
        <dbReference type="Proteomes" id="UP000178892"/>
    </source>
</evidence>
<dbReference type="PIRSF" id="PIRSF019169">
    <property type="entry name" value="PilM"/>
    <property type="match status" value="1"/>
</dbReference>
<accession>A0A1F5NTQ1</accession>
<gene>
    <name evidence="1" type="ORF">A2720_03890</name>
</gene>
<name>A0A1F5NTQ1_9BACT</name>
<proteinExistence type="predicted"/>
<dbReference type="PANTHER" id="PTHR32432:SF3">
    <property type="entry name" value="ETHANOLAMINE UTILIZATION PROTEIN EUTJ"/>
    <property type="match status" value="1"/>
</dbReference>
<dbReference type="InterPro" id="IPR005883">
    <property type="entry name" value="PilM"/>
</dbReference>
<reference evidence="1 2" key="1">
    <citation type="journal article" date="2016" name="Nat. Commun.">
        <title>Thousands of microbial genomes shed light on interconnected biogeochemical processes in an aquifer system.</title>
        <authorList>
            <person name="Anantharaman K."/>
            <person name="Brown C.T."/>
            <person name="Hug L.A."/>
            <person name="Sharon I."/>
            <person name="Castelle C.J."/>
            <person name="Probst A.J."/>
            <person name="Thomas B.C."/>
            <person name="Singh A."/>
            <person name="Wilkins M.J."/>
            <person name="Karaoz U."/>
            <person name="Brodie E.L."/>
            <person name="Williams K.H."/>
            <person name="Hubbard S.S."/>
            <person name="Banfield J.F."/>
        </authorList>
    </citation>
    <scope>NUCLEOTIDE SEQUENCE [LARGE SCALE GENOMIC DNA]</scope>
</reference>
<organism evidence="1 2">
    <name type="scientific">Candidatus Doudnabacteria bacterium RIFCSPHIGHO2_01_FULL_46_24</name>
    <dbReference type="NCBI Taxonomy" id="1817825"/>
    <lineage>
        <taxon>Bacteria</taxon>
        <taxon>Candidatus Doudnaibacteriota</taxon>
    </lineage>
</organism>
<dbReference type="Proteomes" id="UP000178892">
    <property type="component" value="Unassembled WGS sequence"/>
</dbReference>
<comment type="caution">
    <text evidence="1">The sequence shown here is derived from an EMBL/GenBank/DDBJ whole genome shotgun (WGS) entry which is preliminary data.</text>
</comment>
<dbReference type="InterPro" id="IPR050696">
    <property type="entry name" value="FtsA/MreB"/>
</dbReference>
<dbReference type="InterPro" id="IPR043129">
    <property type="entry name" value="ATPase_NBD"/>
</dbReference>
<dbReference type="SUPFAM" id="SSF53067">
    <property type="entry name" value="Actin-like ATPase domain"/>
    <property type="match status" value="2"/>
</dbReference>